<dbReference type="Gene3D" id="3.30.60.80">
    <property type="match status" value="1"/>
</dbReference>
<dbReference type="Pfam" id="PF23475">
    <property type="entry name" value="zf-Tbcl_FmdE"/>
    <property type="match status" value="1"/>
</dbReference>
<protein>
    <submittedName>
        <fullName evidence="2">Trehalose-binding protein</fullName>
    </submittedName>
</protein>
<dbReference type="InterPro" id="IPR057035">
    <property type="entry name" value="Znf-Tbcl_FmdE"/>
</dbReference>
<reference evidence="3" key="1">
    <citation type="submission" date="2016-02" db="EMBL/GenBank/DDBJ databases">
        <authorList>
            <person name="Holder M.E."/>
            <person name="Ajami N.J."/>
            <person name="Petrosino J.F."/>
        </authorList>
    </citation>
    <scope>NUCLEOTIDE SEQUENCE [LARGE SCALE GENOMIC DNA]</scope>
    <source>
        <strain evidence="3">CCUG 45958</strain>
    </source>
</reference>
<feature type="domain" description="MoaB/Mog" evidence="1">
    <location>
        <begin position="375"/>
        <end position="507"/>
    </location>
</feature>
<proteinExistence type="predicted"/>
<dbReference type="InterPro" id="IPR036425">
    <property type="entry name" value="MoaB/Mog-like_dom_sf"/>
</dbReference>
<keyword evidence="3" id="KW-1185">Reference proteome</keyword>
<dbReference type="STRING" id="44742.AXF13_04520"/>
<dbReference type="UniPathway" id="UPA00344"/>
<dbReference type="PANTHER" id="PTHR39418">
    <property type="entry name" value="DEHYDROGENASE-RELATED"/>
    <property type="match status" value="1"/>
</dbReference>
<dbReference type="SUPFAM" id="SSF53218">
    <property type="entry name" value="Molybdenum cofactor biosynthesis proteins"/>
    <property type="match status" value="1"/>
</dbReference>
<name>A0A0X8JIT7_9BACT</name>
<dbReference type="Gene3D" id="3.40.980.10">
    <property type="entry name" value="MoaB/Mog-like domain"/>
    <property type="match status" value="1"/>
</dbReference>
<dbReference type="SMART" id="SM00852">
    <property type="entry name" value="MoCF_biosynth"/>
    <property type="match status" value="1"/>
</dbReference>
<dbReference type="Pfam" id="PF02663">
    <property type="entry name" value="FmdE"/>
    <property type="match status" value="1"/>
</dbReference>
<sequence>MSIGQWSHEDFIAQVLKFHGHAAPGVIIGGYMVEKARRALPGGILFDAVSETVQCLPDAVQMLTPCTVGNGWLRICNFGIYALSLYDKYTGEGVRVRLDVDKLDRWPHTRIWLLKEKPKSEQEPELLRAEMAEAAMDMLSLSKIQIRPELLRRKGKGAIVRCPLCGEWYPAAFGRICRSCQGDSPYEQGPGLAFQEPRLTAVPVEQAVGQHVLHDMTKIVPQQSKGAVFKAGQNIDVGDICRLQQMGRFRVYTEEAAGDNPDFVHEDAAVRAFAELMPGEGVAPQGEPSEGKINFRAERDGLFEVDRERLAAFNMLPDVMCATRHGMSVVRKGARLAGSRAIPLLLARPVFLKALSLLDGGPLFRVRPMRKARVGTLVTGTEVFQGLIQDRFAPIIRQKAENLGCTVVGERVAPDDAPAIGAALAQLLDLGADLIITTAGLSVDPDDVTRKALLDAGLTDLSFGLPVLPGTMTLLGRIGGAQVLGVPACALFYKTTALDLMLPRLLANVPMSRADLALLGHGGLCLECKSCDFPKCTFGR</sequence>
<dbReference type="EMBL" id="CP014229">
    <property type="protein sequence ID" value="AMD89432.1"/>
    <property type="molecule type" value="Genomic_DNA"/>
</dbReference>
<dbReference type="InterPro" id="IPR001453">
    <property type="entry name" value="MoaB/Mog_dom"/>
</dbReference>
<dbReference type="CDD" id="cd03522">
    <property type="entry name" value="MoeA_like"/>
    <property type="match status" value="1"/>
</dbReference>
<dbReference type="PANTHER" id="PTHR39418:SF1">
    <property type="entry name" value="DEHYDROGENASE"/>
    <property type="match status" value="1"/>
</dbReference>
<dbReference type="RefSeq" id="WP_062251805.1">
    <property type="nucleotide sequence ID" value="NZ_CP014229.1"/>
</dbReference>
<evidence type="ECO:0000259" key="1">
    <source>
        <dbReference type="SMART" id="SM00852"/>
    </source>
</evidence>
<dbReference type="InterPro" id="IPR053194">
    <property type="entry name" value="tRNA_methyltr_O"/>
</dbReference>
<dbReference type="SUPFAM" id="SSF143555">
    <property type="entry name" value="FwdE-like"/>
    <property type="match status" value="1"/>
</dbReference>
<dbReference type="Gene3D" id="3.30.1330.130">
    <property type="match status" value="1"/>
</dbReference>
<accession>A0A0X8JIT7</accession>
<gene>
    <name evidence="2" type="ORF">AXF13_04520</name>
</gene>
<dbReference type="AlphaFoldDB" id="A0A0X8JIT7"/>
<evidence type="ECO:0000313" key="2">
    <source>
        <dbReference type="EMBL" id="AMD89432.1"/>
    </source>
</evidence>
<dbReference type="KEGG" id="dfi:AXF13_04520"/>
<dbReference type="InterPro" id="IPR003814">
    <property type="entry name" value="FmdEsu_dom"/>
</dbReference>
<dbReference type="Proteomes" id="UP000069241">
    <property type="component" value="Chromosome"/>
</dbReference>
<dbReference type="Pfam" id="PF00994">
    <property type="entry name" value="MoCF_biosynth"/>
    <property type="match status" value="1"/>
</dbReference>
<evidence type="ECO:0000313" key="3">
    <source>
        <dbReference type="Proteomes" id="UP000069241"/>
    </source>
</evidence>
<organism evidence="2 3">
    <name type="scientific">Desulfovibrio fairfieldensis</name>
    <dbReference type="NCBI Taxonomy" id="44742"/>
    <lineage>
        <taxon>Bacteria</taxon>
        <taxon>Pseudomonadati</taxon>
        <taxon>Thermodesulfobacteriota</taxon>
        <taxon>Desulfovibrionia</taxon>
        <taxon>Desulfovibrionales</taxon>
        <taxon>Desulfovibrionaceae</taxon>
        <taxon>Desulfovibrio</taxon>
    </lineage>
</organism>